<keyword evidence="9" id="KW-1185">Reference proteome</keyword>
<dbReference type="PROSITE" id="PS00101">
    <property type="entry name" value="HEXAPEP_TRANSFERASES"/>
    <property type="match status" value="1"/>
</dbReference>
<keyword evidence="1 6" id="KW-0444">Lipid biosynthesis</keyword>
<evidence type="ECO:0000256" key="4">
    <source>
        <dbReference type="ARBA" id="ARBA00023098"/>
    </source>
</evidence>
<dbReference type="UniPathway" id="UPA00359">
    <property type="reaction ID" value="UER00477"/>
</dbReference>
<dbReference type="InterPro" id="IPR010137">
    <property type="entry name" value="Lipid_A_LpxA"/>
</dbReference>
<comment type="pathway">
    <text evidence="6">Glycolipid biosynthesis; lipid IV(A) biosynthesis; lipid IV(A) from (3R)-3-hydroxytetradecanoyl-[acyl-carrier-protein] and UDP-N-acetyl-alpha-D-glucosamine: step 1/6.</text>
</comment>
<evidence type="ECO:0000256" key="1">
    <source>
        <dbReference type="ARBA" id="ARBA00022516"/>
    </source>
</evidence>
<protein>
    <recommendedName>
        <fullName evidence="6">Acyl-[acyl-carrier-protein]--UDP-N-acetylglucosamine O-acyltransferase</fullName>
        <shortName evidence="6">UDP-N-acetylglucosamine acyltransferase</shortName>
        <ecNumber evidence="6">2.3.1.129</ecNumber>
    </recommendedName>
</protein>
<dbReference type="CDD" id="cd03351">
    <property type="entry name" value="LbH_UDP-GlcNAc_AT"/>
    <property type="match status" value="1"/>
</dbReference>
<dbReference type="EMBL" id="AP024086">
    <property type="protein sequence ID" value="BCL60536.1"/>
    <property type="molecule type" value="Genomic_DNA"/>
</dbReference>
<comment type="function">
    <text evidence="6">Involved in the biosynthesis of lipid A, a phosphorylated glycolipid that anchors the lipopolysaccharide to the outer membrane of the cell.</text>
</comment>
<comment type="similarity">
    <text evidence="6">Belongs to the transferase hexapeptide repeat family. LpxA subfamily.</text>
</comment>
<dbReference type="InterPro" id="IPR018357">
    <property type="entry name" value="Hexapep_transf_CS"/>
</dbReference>
<dbReference type="KEGG" id="dbk:DGMP_12290"/>
<name>A0A8D5FSE4_9BACT</name>
<dbReference type="RefSeq" id="WP_228856656.1">
    <property type="nucleotide sequence ID" value="NZ_AP024086.1"/>
</dbReference>
<dbReference type="NCBIfam" id="NF003657">
    <property type="entry name" value="PRK05289.1"/>
    <property type="match status" value="1"/>
</dbReference>
<keyword evidence="6" id="KW-0963">Cytoplasm</keyword>
<dbReference type="GO" id="GO:0009245">
    <property type="term" value="P:lipid A biosynthetic process"/>
    <property type="evidence" value="ECO:0007669"/>
    <property type="project" value="UniProtKB-UniRule"/>
</dbReference>
<keyword evidence="4 6" id="KW-0443">Lipid metabolism</keyword>
<dbReference type="InterPro" id="IPR001451">
    <property type="entry name" value="Hexapep"/>
</dbReference>
<evidence type="ECO:0000313" key="9">
    <source>
        <dbReference type="Proteomes" id="UP000826725"/>
    </source>
</evidence>
<dbReference type="GO" id="GO:0008780">
    <property type="term" value="F:acyl-[acyl-carrier-protein]-UDP-N-acetylglucosamine O-acyltransferase activity"/>
    <property type="evidence" value="ECO:0007669"/>
    <property type="project" value="UniProtKB-UniRule"/>
</dbReference>
<dbReference type="Proteomes" id="UP000826725">
    <property type="component" value="Chromosome"/>
</dbReference>
<dbReference type="PIRSF" id="PIRSF000456">
    <property type="entry name" value="UDP-GlcNAc_acltr"/>
    <property type="match status" value="1"/>
</dbReference>
<evidence type="ECO:0000256" key="6">
    <source>
        <dbReference type="HAMAP-Rule" id="MF_00387"/>
    </source>
</evidence>
<evidence type="ECO:0000259" key="7">
    <source>
        <dbReference type="Pfam" id="PF13720"/>
    </source>
</evidence>
<dbReference type="PANTHER" id="PTHR43480:SF1">
    <property type="entry name" value="ACYL-[ACYL-CARRIER-PROTEIN]--UDP-N-ACETYLGLUCOSAMINE O-ACYLTRANSFERASE, MITOCHONDRIAL-RELATED"/>
    <property type="match status" value="1"/>
</dbReference>
<dbReference type="GO" id="GO:0005737">
    <property type="term" value="C:cytoplasm"/>
    <property type="evidence" value="ECO:0007669"/>
    <property type="project" value="UniProtKB-SubCell"/>
</dbReference>
<evidence type="ECO:0000256" key="2">
    <source>
        <dbReference type="ARBA" id="ARBA00022556"/>
    </source>
</evidence>
<evidence type="ECO:0000256" key="5">
    <source>
        <dbReference type="ARBA" id="ARBA00023315"/>
    </source>
</evidence>
<dbReference type="PANTHER" id="PTHR43480">
    <property type="entry name" value="ACYL-[ACYL-CARRIER-PROTEIN]--UDP-N-ACETYLGLUCOSAMINE O-ACYLTRANSFERASE"/>
    <property type="match status" value="1"/>
</dbReference>
<gene>
    <name evidence="6 8" type="primary">lpxA</name>
    <name evidence="8" type="ORF">DGMP_12290</name>
</gene>
<keyword evidence="6" id="KW-0677">Repeat</keyword>
<proteinExistence type="inferred from homology"/>
<comment type="subcellular location">
    <subcellularLocation>
        <location evidence="6">Cytoplasm</location>
    </subcellularLocation>
</comment>
<feature type="domain" description="UDP N-acetylglucosamine O-acyltransferase C-terminal" evidence="7">
    <location>
        <begin position="175"/>
        <end position="259"/>
    </location>
</feature>
<dbReference type="EC" id="2.3.1.129" evidence="6"/>
<evidence type="ECO:0000313" key="8">
    <source>
        <dbReference type="EMBL" id="BCL60536.1"/>
    </source>
</evidence>
<accession>A0A8D5FSE4</accession>
<comment type="catalytic activity">
    <reaction evidence="6">
        <text>a (3R)-hydroxyacyl-[ACP] + UDP-N-acetyl-alpha-D-glucosamine = a UDP-3-O-[(3R)-3-hydroxyacyl]-N-acetyl-alpha-D-glucosamine + holo-[ACP]</text>
        <dbReference type="Rhea" id="RHEA:67812"/>
        <dbReference type="Rhea" id="RHEA-COMP:9685"/>
        <dbReference type="Rhea" id="RHEA-COMP:9945"/>
        <dbReference type="ChEBI" id="CHEBI:57705"/>
        <dbReference type="ChEBI" id="CHEBI:64479"/>
        <dbReference type="ChEBI" id="CHEBI:78827"/>
        <dbReference type="ChEBI" id="CHEBI:173225"/>
        <dbReference type="EC" id="2.3.1.129"/>
    </reaction>
</comment>
<keyword evidence="2 6" id="KW-0441">Lipid A biosynthesis</keyword>
<reference evidence="8" key="1">
    <citation type="submission" date="2020-09" db="EMBL/GenBank/DDBJ databases">
        <title>Desulfogranum mesoprofundum gen. nov., sp. nov., a novel mesophilic, sulfate-reducing chemolithoautotroph isolated from a deep-sea hydrothermal vent chimney in the Suiyo Seamount.</title>
        <authorList>
            <person name="Hashimoto Y."/>
            <person name="Nakagawa S."/>
        </authorList>
    </citation>
    <scope>NUCLEOTIDE SEQUENCE</scope>
    <source>
        <strain evidence="8">KT2</strain>
    </source>
</reference>
<organism evidence="8 9">
    <name type="scientific">Desulfomarina profundi</name>
    <dbReference type="NCBI Taxonomy" id="2772557"/>
    <lineage>
        <taxon>Bacteria</taxon>
        <taxon>Pseudomonadati</taxon>
        <taxon>Thermodesulfobacteriota</taxon>
        <taxon>Desulfobulbia</taxon>
        <taxon>Desulfobulbales</taxon>
        <taxon>Desulfobulbaceae</taxon>
        <taxon>Desulfomarina</taxon>
    </lineage>
</organism>
<dbReference type="AlphaFoldDB" id="A0A8D5FSE4"/>
<dbReference type="GO" id="GO:0016020">
    <property type="term" value="C:membrane"/>
    <property type="evidence" value="ECO:0007669"/>
    <property type="project" value="GOC"/>
</dbReference>
<dbReference type="HAMAP" id="MF_00387">
    <property type="entry name" value="LpxA"/>
    <property type="match status" value="1"/>
</dbReference>
<keyword evidence="3 6" id="KW-0808">Transferase</keyword>
<sequence length="265" mass="28247">MSIHKAAVIDPGAELDSSVSVGPYAVIEAGVRIGAGTRVEAHAVISGPTTIGERNLIGSFAVVGGAPQDLGYNGEPTELIIGSDNQIREYASIHRGTPGGHGRTVIGDHNLLMAYTHVAHDCQIGNHVILANVATLAGHVEVGDRASIGGLVAIHQYCRIGTYSYIGGVSGISLDVPPYIILAGTRNRTRISGINKVGLRRNGFSRETIKNLDRAFKIIFRSPNLLMKDAIEIARNEMKDCPEVGALVTFFKESKRGVVKQTIMD</sequence>
<dbReference type="Pfam" id="PF13720">
    <property type="entry name" value="Acetyltransf_11"/>
    <property type="match status" value="1"/>
</dbReference>
<comment type="subunit">
    <text evidence="6">Homotrimer.</text>
</comment>
<dbReference type="Pfam" id="PF00132">
    <property type="entry name" value="Hexapep"/>
    <property type="match status" value="2"/>
</dbReference>
<keyword evidence="5 6" id="KW-0012">Acyltransferase</keyword>
<dbReference type="InterPro" id="IPR029098">
    <property type="entry name" value="Acetyltransf_C"/>
</dbReference>
<dbReference type="NCBIfam" id="TIGR01852">
    <property type="entry name" value="lipid_A_lpxA"/>
    <property type="match status" value="1"/>
</dbReference>
<evidence type="ECO:0000256" key="3">
    <source>
        <dbReference type="ARBA" id="ARBA00022679"/>
    </source>
</evidence>